<accession>A0A1G2E3Q2</accession>
<dbReference type="InterPro" id="IPR050057">
    <property type="entry name" value="Prokaryotic/Mito_RF"/>
</dbReference>
<comment type="caution">
    <text evidence="6">The sequence shown here is derived from an EMBL/GenBank/DDBJ whole genome shotgun (WGS) entry which is preliminary data.</text>
</comment>
<evidence type="ECO:0000259" key="5">
    <source>
        <dbReference type="PROSITE" id="PS00745"/>
    </source>
</evidence>
<dbReference type="NCBIfam" id="NF001859">
    <property type="entry name" value="PRK00591.1"/>
    <property type="match status" value="1"/>
</dbReference>
<reference evidence="6 7" key="1">
    <citation type="journal article" date="2016" name="Nat. Commun.">
        <title>Thousands of microbial genomes shed light on interconnected biogeochemical processes in an aquifer system.</title>
        <authorList>
            <person name="Anantharaman K."/>
            <person name="Brown C.T."/>
            <person name="Hug L.A."/>
            <person name="Sharon I."/>
            <person name="Castelle C.J."/>
            <person name="Probst A.J."/>
            <person name="Thomas B.C."/>
            <person name="Singh A."/>
            <person name="Wilkins M.J."/>
            <person name="Karaoz U."/>
            <person name="Brodie E.L."/>
            <person name="Williams K.H."/>
            <person name="Hubbard S.S."/>
            <person name="Banfield J.F."/>
        </authorList>
    </citation>
    <scope>NUCLEOTIDE SEQUENCE [LARGE SCALE GENOMIC DNA]</scope>
</reference>
<evidence type="ECO:0000313" key="7">
    <source>
        <dbReference type="Proteomes" id="UP000177360"/>
    </source>
</evidence>
<dbReference type="PROSITE" id="PS00745">
    <property type="entry name" value="RF_PROK_I"/>
    <property type="match status" value="1"/>
</dbReference>
<dbReference type="InterPro" id="IPR000352">
    <property type="entry name" value="Pep_chain_release_fac_I"/>
</dbReference>
<dbReference type="SMART" id="SM00937">
    <property type="entry name" value="PCRF"/>
    <property type="match status" value="1"/>
</dbReference>
<name>A0A1G2E3Q2_9BACT</name>
<sequence>MFGIEDIKKDYDEILKQLSDPGLISDYSANNPPTSSKLGRIADVGWEKFEELSKKKKSLEKIIEKQKEIDGLKTQIEENKTILKAKDDQELSVLAESELPILREKIDSMEKELENMLEENSSPQPAAQSVIIEIRAGAGGDEAALFAGELYRMYSKYATLQSWKQKILDSHPTEIGGFKEIIFEIDGDVFAKLKNEGGVHRVQRIPKTEKAGRVHTSTATVAVLPKPKSSEIKIKPDEIKIDFFRSSGAGGQNVNKRETAVRITHLPSGISVASQTERSQAQNKENALAILSAKIVEKRIEEEQSRLDGKRNIQIGGAKRAEKIRTYNFPQDRVTDHRLKKSWHNIEEIMEGKIEKIIESLQ</sequence>
<dbReference type="FunFam" id="3.30.70.1660:FF:000002">
    <property type="entry name" value="Peptide chain release factor 1"/>
    <property type="match status" value="1"/>
</dbReference>
<dbReference type="Proteomes" id="UP000177360">
    <property type="component" value="Unassembled WGS sequence"/>
</dbReference>
<dbReference type="EMBL" id="MHLZ01000005">
    <property type="protein sequence ID" value="OGZ20282.1"/>
    <property type="molecule type" value="Genomic_DNA"/>
</dbReference>
<evidence type="ECO:0000256" key="3">
    <source>
        <dbReference type="ARBA" id="ARBA00022481"/>
    </source>
</evidence>
<keyword evidence="3" id="KW-0488">Methylation</keyword>
<comment type="similarity">
    <text evidence="2">Belongs to the prokaryotic/mitochondrial release factor family.</text>
</comment>
<evidence type="ECO:0000313" key="6">
    <source>
        <dbReference type="EMBL" id="OGZ20282.1"/>
    </source>
</evidence>
<protein>
    <submittedName>
        <fullName evidence="6">Peptide chain release factor 1</fullName>
    </submittedName>
</protein>
<dbReference type="Pfam" id="PF03462">
    <property type="entry name" value="PCRF"/>
    <property type="match status" value="1"/>
</dbReference>
<organism evidence="6 7">
    <name type="scientific">Candidatus Nealsonbacteria bacterium RIFCSPHIGHO2_01_FULL_38_55</name>
    <dbReference type="NCBI Taxonomy" id="1801664"/>
    <lineage>
        <taxon>Bacteria</taxon>
        <taxon>Candidatus Nealsoniibacteriota</taxon>
    </lineage>
</organism>
<dbReference type="InterPro" id="IPR005139">
    <property type="entry name" value="PCRF"/>
</dbReference>
<comment type="function">
    <text evidence="1">Peptide chain release factor 1 directs the termination of translation in response to the peptide chain termination codons UAG and UAA.</text>
</comment>
<dbReference type="GO" id="GO:0003747">
    <property type="term" value="F:translation release factor activity"/>
    <property type="evidence" value="ECO:0007669"/>
    <property type="project" value="InterPro"/>
</dbReference>
<evidence type="ECO:0000256" key="1">
    <source>
        <dbReference type="ARBA" id="ARBA00002986"/>
    </source>
</evidence>
<dbReference type="GO" id="GO:0005737">
    <property type="term" value="C:cytoplasm"/>
    <property type="evidence" value="ECO:0007669"/>
    <property type="project" value="UniProtKB-ARBA"/>
</dbReference>
<dbReference type="Pfam" id="PF00472">
    <property type="entry name" value="RF-1"/>
    <property type="match status" value="1"/>
</dbReference>
<gene>
    <name evidence="6" type="ORF">A2626_01440</name>
</gene>
<dbReference type="AlphaFoldDB" id="A0A1G2E3Q2"/>
<dbReference type="PANTHER" id="PTHR43804:SF7">
    <property type="entry name" value="LD18447P"/>
    <property type="match status" value="1"/>
</dbReference>
<dbReference type="PANTHER" id="PTHR43804">
    <property type="entry name" value="LD18447P"/>
    <property type="match status" value="1"/>
</dbReference>
<proteinExistence type="inferred from homology"/>
<dbReference type="SUPFAM" id="SSF75620">
    <property type="entry name" value="Release factor"/>
    <property type="match status" value="1"/>
</dbReference>
<dbReference type="Gene3D" id="6.10.140.1950">
    <property type="match status" value="1"/>
</dbReference>
<dbReference type="Gene3D" id="3.30.70.1660">
    <property type="match status" value="1"/>
</dbReference>
<dbReference type="InterPro" id="IPR045853">
    <property type="entry name" value="Pep_chain_release_fac_I_sf"/>
</dbReference>
<evidence type="ECO:0000256" key="4">
    <source>
        <dbReference type="ARBA" id="ARBA00022917"/>
    </source>
</evidence>
<feature type="domain" description="Prokaryotic-type class I peptide chain release factors" evidence="5">
    <location>
        <begin position="245"/>
        <end position="261"/>
    </location>
</feature>
<dbReference type="FunFam" id="3.30.160.20:FF:000004">
    <property type="entry name" value="Peptide chain release factor 1"/>
    <property type="match status" value="1"/>
</dbReference>
<evidence type="ECO:0000256" key="2">
    <source>
        <dbReference type="ARBA" id="ARBA00010835"/>
    </source>
</evidence>
<dbReference type="Gene3D" id="3.30.160.20">
    <property type="match status" value="1"/>
</dbReference>
<keyword evidence="4" id="KW-0648">Protein biosynthesis</keyword>